<dbReference type="InterPro" id="IPR000008">
    <property type="entry name" value="C2_dom"/>
</dbReference>
<dbReference type="PROSITE" id="PS50916">
    <property type="entry name" value="RABBD"/>
    <property type="match status" value="1"/>
</dbReference>
<dbReference type="Gene3D" id="2.30.42.10">
    <property type="match status" value="1"/>
</dbReference>
<dbReference type="Pfam" id="PF00168">
    <property type="entry name" value="C2"/>
    <property type="match status" value="2"/>
</dbReference>
<feature type="compositionally biased region" description="Low complexity" evidence="8">
    <location>
        <begin position="234"/>
        <end position="245"/>
    </location>
</feature>
<feature type="compositionally biased region" description="Basic residues" evidence="8">
    <location>
        <begin position="1555"/>
        <end position="1567"/>
    </location>
</feature>
<evidence type="ECO:0000256" key="6">
    <source>
        <dbReference type="ARBA" id="ARBA00034103"/>
    </source>
</evidence>
<reference evidence="14" key="1">
    <citation type="submission" date="2025-08" db="UniProtKB">
        <authorList>
            <consortium name="RefSeq"/>
        </authorList>
    </citation>
    <scope>IDENTIFICATION</scope>
    <source>
        <tissue evidence="14">Whole larval tissue</tissue>
    </source>
</reference>
<dbReference type="InterPro" id="IPR001478">
    <property type="entry name" value="PDZ"/>
</dbReference>
<dbReference type="InterPro" id="IPR039032">
    <property type="entry name" value="Rim-like"/>
</dbReference>
<feature type="compositionally biased region" description="Low complexity" evidence="8">
    <location>
        <begin position="742"/>
        <end position="751"/>
    </location>
</feature>
<feature type="compositionally biased region" description="Low complexity" evidence="8">
    <location>
        <begin position="846"/>
        <end position="859"/>
    </location>
</feature>
<evidence type="ECO:0000256" key="5">
    <source>
        <dbReference type="ARBA" id="ARBA00023018"/>
    </source>
</evidence>
<feature type="compositionally biased region" description="Basic and acidic residues" evidence="8">
    <location>
        <begin position="1452"/>
        <end position="1462"/>
    </location>
</feature>
<dbReference type="PROSITE" id="PS50004">
    <property type="entry name" value="C2"/>
    <property type="match status" value="2"/>
</dbReference>
<dbReference type="SUPFAM" id="SSF50156">
    <property type="entry name" value="PDZ domain-like"/>
    <property type="match status" value="1"/>
</dbReference>
<keyword evidence="3 7" id="KW-0863">Zinc-finger</keyword>
<feature type="compositionally biased region" description="Gly residues" evidence="8">
    <location>
        <begin position="1610"/>
        <end position="1619"/>
    </location>
</feature>
<dbReference type="InterPro" id="IPR011011">
    <property type="entry name" value="Znf_FYVE_PHD"/>
</dbReference>
<evidence type="ECO:0000259" key="10">
    <source>
        <dbReference type="PROSITE" id="PS50106"/>
    </source>
</evidence>
<evidence type="ECO:0000256" key="1">
    <source>
        <dbReference type="ARBA" id="ARBA00022723"/>
    </source>
</evidence>
<dbReference type="PANTHER" id="PTHR12157">
    <property type="entry name" value="REGULATING SYNAPTIC MEMBRANE EXOCYTOSIS PROTEIN"/>
    <property type="match status" value="1"/>
</dbReference>
<evidence type="ECO:0000259" key="11">
    <source>
        <dbReference type="PROSITE" id="PS50178"/>
    </source>
</evidence>
<dbReference type="GO" id="GO:0042734">
    <property type="term" value="C:presynaptic membrane"/>
    <property type="evidence" value="ECO:0007669"/>
    <property type="project" value="TreeGrafter"/>
</dbReference>
<dbReference type="FunFam" id="2.60.40.150:FF:000188">
    <property type="entry name" value="Uncharacterized protein, isoform D"/>
    <property type="match status" value="1"/>
</dbReference>
<feature type="compositionally biased region" description="Polar residues" evidence="8">
    <location>
        <begin position="175"/>
        <end position="187"/>
    </location>
</feature>
<keyword evidence="2" id="KW-0677">Repeat</keyword>
<organism evidence="13 14">
    <name type="scientific">Spodoptera frugiperda</name>
    <name type="common">Fall armyworm</name>
    <dbReference type="NCBI Taxonomy" id="7108"/>
    <lineage>
        <taxon>Eukaryota</taxon>
        <taxon>Metazoa</taxon>
        <taxon>Ecdysozoa</taxon>
        <taxon>Arthropoda</taxon>
        <taxon>Hexapoda</taxon>
        <taxon>Insecta</taxon>
        <taxon>Pterygota</taxon>
        <taxon>Neoptera</taxon>
        <taxon>Endopterygota</taxon>
        <taxon>Lepidoptera</taxon>
        <taxon>Glossata</taxon>
        <taxon>Ditrysia</taxon>
        <taxon>Noctuoidea</taxon>
        <taxon>Noctuidae</taxon>
        <taxon>Amphipyrinae</taxon>
        <taxon>Spodoptera</taxon>
    </lineage>
</organism>
<feature type="domain" description="RabBD" evidence="12">
    <location>
        <begin position="4"/>
        <end position="130"/>
    </location>
</feature>
<evidence type="ECO:0000256" key="7">
    <source>
        <dbReference type="PROSITE-ProRule" id="PRU00091"/>
    </source>
</evidence>
<dbReference type="GO" id="GO:0048167">
    <property type="term" value="P:regulation of synaptic plasticity"/>
    <property type="evidence" value="ECO:0007669"/>
    <property type="project" value="TreeGrafter"/>
</dbReference>
<protein>
    <submittedName>
        <fullName evidence="14">Regulating synaptic membrane exocytosis protein 2 isoform X10</fullName>
    </submittedName>
</protein>
<evidence type="ECO:0000259" key="12">
    <source>
        <dbReference type="PROSITE" id="PS50916"/>
    </source>
</evidence>
<feature type="compositionally biased region" description="Low complexity" evidence="8">
    <location>
        <begin position="1589"/>
        <end position="1598"/>
    </location>
</feature>
<feature type="region of interest" description="Disordered" evidence="8">
    <location>
        <begin position="221"/>
        <end position="282"/>
    </location>
</feature>
<feature type="compositionally biased region" description="Low complexity" evidence="8">
    <location>
        <begin position="607"/>
        <end position="623"/>
    </location>
</feature>
<dbReference type="FunFam" id="3.30.40.10:FF:000453">
    <property type="entry name" value="Uncharacterized protein, isoform D"/>
    <property type="match status" value="1"/>
</dbReference>
<feature type="region of interest" description="Disordered" evidence="8">
    <location>
        <begin position="143"/>
        <end position="187"/>
    </location>
</feature>
<evidence type="ECO:0000256" key="3">
    <source>
        <dbReference type="ARBA" id="ARBA00022771"/>
    </source>
</evidence>
<evidence type="ECO:0000256" key="4">
    <source>
        <dbReference type="ARBA" id="ARBA00022833"/>
    </source>
</evidence>
<dbReference type="InterPro" id="IPR054386">
    <property type="entry name" value="RIM_Znf"/>
</dbReference>
<comment type="subcellular location">
    <subcellularLocation>
        <location evidence="6">Synapse</location>
    </subcellularLocation>
</comment>
<evidence type="ECO:0000256" key="8">
    <source>
        <dbReference type="SAM" id="MobiDB-lite"/>
    </source>
</evidence>
<dbReference type="CTD" id="42150"/>
<keyword evidence="5" id="KW-0770">Synapse</keyword>
<dbReference type="InterPro" id="IPR010911">
    <property type="entry name" value="Rab_BD"/>
</dbReference>
<name>A0A9R0EER0_SPOFR</name>
<dbReference type="InterPro" id="IPR036034">
    <property type="entry name" value="PDZ_sf"/>
</dbReference>
<dbReference type="GO" id="GO:0044325">
    <property type="term" value="F:transmembrane transporter binding"/>
    <property type="evidence" value="ECO:0007669"/>
    <property type="project" value="TreeGrafter"/>
</dbReference>
<dbReference type="GO" id="GO:0050806">
    <property type="term" value="P:positive regulation of synaptic transmission"/>
    <property type="evidence" value="ECO:0007669"/>
    <property type="project" value="TreeGrafter"/>
</dbReference>
<evidence type="ECO:0000313" key="13">
    <source>
        <dbReference type="Proteomes" id="UP000829999"/>
    </source>
</evidence>
<feature type="compositionally biased region" description="Basic and acidic residues" evidence="8">
    <location>
        <begin position="646"/>
        <end position="662"/>
    </location>
</feature>
<feature type="region of interest" description="Disordered" evidence="8">
    <location>
        <begin position="1398"/>
        <end position="1620"/>
    </location>
</feature>
<dbReference type="GO" id="GO:0042391">
    <property type="term" value="P:regulation of membrane potential"/>
    <property type="evidence" value="ECO:0007669"/>
    <property type="project" value="TreeGrafter"/>
</dbReference>
<keyword evidence="4" id="KW-0862">Zinc</keyword>
<feature type="domain" description="C2" evidence="9">
    <location>
        <begin position="1641"/>
        <end position="1760"/>
    </location>
</feature>
<dbReference type="GeneID" id="118262313"/>
<feature type="domain" description="C2" evidence="9">
    <location>
        <begin position="462"/>
        <end position="583"/>
    </location>
</feature>
<evidence type="ECO:0000256" key="2">
    <source>
        <dbReference type="ARBA" id="ARBA00022737"/>
    </source>
</evidence>
<accession>A0A9R0EER0</accession>
<feature type="compositionally biased region" description="Basic and acidic residues" evidence="8">
    <location>
        <begin position="711"/>
        <end position="727"/>
    </location>
</feature>
<feature type="domain" description="FYVE-type" evidence="11">
    <location>
        <begin position="68"/>
        <end position="118"/>
    </location>
</feature>
<dbReference type="SMART" id="SM00228">
    <property type="entry name" value="PDZ"/>
    <property type="match status" value="1"/>
</dbReference>
<dbReference type="Pfam" id="PF22601">
    <property type="entry name" value="RIM2a_ZnF"/>
    <property type="match status" value="1"/>
</dbReference>
<dbReference type="InterPro" id="IPR035892">
    <property type="entry name" value="C2_domain_sf"/>
</dbReference>
<dbReference type="GO" id="GO:0008270">
    <property type="term" value="F:zinc ion binding"/>
    <property type="evidence" value="ECO:0007669"/>
    <property type="project" value="UniProtKB-KW"/>
</dbReference>
<feature type="compositionally biased region" description="Basic and acidic residues" evidence="8">
    <location>
        <begin position="154"/>
        <end position="172"/>
    </location>
</feature>
<dbReference type="SUPFAM" id="SSF57903">
    <property type="entry name" value="FYVE/PHD zinc finger"/>
    <property type="match status" value="1"/>
</dbReference>
<dbReference type="RefSeq" id="XP_035429451.2">
    <property type="nucleotide sequence ID" value="XM_035573558.2"/>
</dbReference>
<dbReference type="Pfam" id="PF00595">
    <property type="entry name" value="PDZ"/>
    <property type="match status" value="1"/>
</dbReference>
<dbReference type="PANTHER" id="PTHR12157:SF21">
    <property type="entry name" value="RAB3 INTERACTING MOLECULE, ISOFORM F"/>
    <property type="match status" value="1"/>
</dbReference>
<dbReference type="GO" id="GO:0031267">
    <property type="term" value="F:small GTPase binding"/>
    <property type="evidence" value="ECO:0007669"/>
    <property type="project" value="InterPro"/>
</dbReference>
<feature type="compositionally biased region" description="Polar residues" evidence="8">
    <location>
        <begin position="1501"/>
        <end position="1511"/>
    </location>
</feature>
<dbReference type="Proteomes" id="UP000829999">
    <property type="component" value="Chromosome 12"/>
</dbReference>
<feature type="region of interest" description="Disordered" evidence="8">
    <location>
        <begin position="598"/>
        <end position="773"/>
    </location>
</feature>
<feature type="domain" description="PDZ" evidence="10">
    <location>
        <begin position="318"/>
        <end position="405"/>
    </location>
</feature>
<dbReference type="InterPro" id="IPR013083">
    <property type="entry name" value="Znf_RING/FYVE/PHD"/>
</dbReference>
<dbReference type="SMART" id="SM00239">
    <property type="entry name" value="C2"/>
    <property type="match status" value="2"/>
</dbReference>
<proteinExistence type="predicted"/>
<dbReference type="SUPFAM" id="SSF49562">
    <property type="entry name" value="C2 domain (Calcium/lipid-binding domain, CaLB)"/>
    <property type="match status" value="2"/>
</dbReference>
<dbReference type="InterPro" id="IPR017455">
    <property type="entry name" value="Znf_FYVE-rel"/>
</dbReference>
<evidence type="ECO:0000259" key="9">
    <source>
        <dbReference type="PROSITE" id="PS50004"/>
    </source>
</evidence>
<dbReference type="PROSITE" id="PS50178">
    <property type="entry name" value="ZF_FYVE"/>
    <property type="match status" value="1"/>
</dbReference>
<keyword evidence="13" id="KW-1185">Reference proteome</keyword>
<dbReference type="GO" id="GO:0048788">
    <property type="term" value="C:cytoskeleton of presynaptic active zone"/>
    <property type="evidence" value="ECO:0007669"/>
    <property type="project" value="TreeGrafter"/>
</dbReference>
<dbReference type="CDD" id="cd04028">
    <property type="entry name" value="C2B_RIM1alpha"/>
    <property type="match status" value="1"/>
</dbReference>
<evidence type="ECO:0000313" key="14">
    <source>
        <dbReference type="RefSeq" id="XP_035429451.2"/>
    </source>
</evidence>
<keyword evidence="1" id="KW-0479">Metal-binding</keyword>
<dbReference type="GO" id="GO:0006886">
    <property type="term" value="P:intracellular protein transport"/>
    <property type="evidence" value="ECO:0007669"/>
    <property type="project" value="InterPro"/>
</dbReference>
<dbReference type="PROSITE" id="PS50106">
    <property type="entry name" value="PDZ"/>
    <property type="match status" value="1"/>
</dbReference>
<feature type="region of interest" description="Disordered" evidence="8">
    <location>
        <begin position="816"/>
        <end position="906"/>
    </location>
</feature>
<dbReference type="Gene3D" id="3.30.40.10">
    <property type="entry name" value="Zinc/RING finger domain, C3HC4 (zinc finger)"/>
    <property type="match status" value="1"/>
</dbReference>
<gene>
    <name evidence="14" type="primary">LOC118262313</name>
</gene>
<feature type="compositionally biased region" description="Polar residues" evidence="8">
    <location>
        <begin position="1544"/>
        <end position="1553"/>
    </location>
</feature>
<dbReference type="GO" id="GO:0048791">
    <property type="term" value="P:calcium ion-regulated exocytosis of neurotransmitter"/>
    <property type="evidence" value="ECO:0007669"/>
    <property type="project" value="TreeGrafter"/>
</dbReference>
<sequence length="1768" mass="197601">MADMPDLSHLTPEERAIIEGVMMRQRQEEQREHEIMRRKQDEVTVLEQTIRTRNEMHRAAGVELAATCHICLKTKFADGVGHSCHYCRVRCCARCGGKVTLRSNKVIWVCILCRKKQELLSKTGQWIHKSAGQDSMLWRMENDLRGLPPQPDGSFDKRPKLERAHSAAEKENLPLQRSGSALRRQYSQQDQRCYGELEGLARTHPHLVHPRQKAAYGVVESGAPPTSQLLPLTPASHPLLPPRSSSSDDEAPECVSDENDEYRDRGTNNDKSSSESSRSQRQTMLNEKMNKFLSFPLSWQVSADGTRMIGHMVLRKSVVEGSSHSSAAILGLKVVGGKLQPDGTRIAVVEKVKKGSIADLEGQLRIGDEVLQWNGVPLQGRSAEEVAAVVADSKHDLHVELVVSRPLTATRTPAVPWRTHKEVYTDVMGGCEKPSVLVTSPGSPDVHSRRRPTRYNHHNANVAGRIQLKIYFDVSATQLCVTVVSASGLTPRPDGSPRCPYAKLFLLPDKSEKSKRRTKTLANTLEPRWNQNFVYCGIRITDIKRRTLEVTVWDLNRYGPNDFLGEVLLDLDNIVMNHEPTWYTLKPHEEMGSFSRYREDEADGEHLSPPSTSTSRLSDSDTPSECDLRRHHSLSSLASSSSPPPPHDRMDMEGARSSRRDMSPAGRVRAAGMNRERSGGYAVARSQSAAGVARPARARSKSPRRSLSPPADRDGWRYTVNEDRGDGSRLPTHAYAPRFQSRSATATPTTSPKKRQLPQIPHHQGGQRAVRAQVSADLEERKWIAPHHIGATLTYRSTPQGWERHYAGLSDSELAARSGGGAGAGSWAPRRRLSPDNAAQDSDLESVASVTSSAFSTQSERPRPTRMLSRKRILPHSTSSSCDSATPVPHSYPFRRNDRPPRRLLPSVSIPAGAERAVRRRLRSHAAPAPTQHRARPTRRLRRILARSRSAGSCTREHPHHRHAYERSHSCPEYPVYTNTYKITENQKDYIFHMTLSRTPKPSLVTTISINREQRSLPGNIYYGPGPTQSKTNQKYMHQTRKKLQVQSESSDWQEEIPRDLMTNREHYQSNVSKEVRRRRLPVVKNLSISRIRILPDIPSINLSNKIEQNVAIKSGDADLVQMEEINSQFYNYDCDGTRDHNSIEQENLNYLESLGVDNLDAIENETETLDLNEFLNISDSNPIISQINRKKFLSLDLKTNYEQKSPNQTKPLDVNKTQDVIKNLKTNINPLVKVDKMEKPKLERRRNSDSLVILKTSPQELSTPDQIRNLFKRMSITSKTTLDSPSESKAKLKYGNTVSINEVPTFQEYRSPNSGSPQSIIDFSFKKPLPSIIKKARTRSYSLAATYHLDREFSIMANSLSVALSPPNLGSPRRALTPVASHLPLDDIHHDIHDVSVETPMLDGPTPTADAISESAHSPPQTDHHRRETNRHKNQLMTKHEKPVHRRNSKRSNDYGGRENGRGNGSNQQQQPLERRESRRGQFTRSLSNADVPPDEKTGVTFTKDGSLSDTALGGAGELEPATDDVLLKAEPRDYFGPGMGKKSNSTSQLSATGRKRRLGFGKRGKNSFTVQRSEEVVPGEMRGGMSGVSRASSASSENDEDRWSPGMRGSGSDGGGLSDFIDGLGPGQLVGRQLLGAPTQGDVQLSMCYQKGFLEVEVIRARGLVSQPGRRTLPAPYIKVYLVSGKRCIAKAKTSTARRTLDPLYQQTLTFRENFKGCVLQVTVWGDYGRIEGKKVFMGVAQIMLDDLNLSNIVIGWYKLFGTTSL</sequence>
<feature type="compositionally biased region" description="Acidic residues" evidence="8">
    <location>
        <begin position="247"/>
        <end position="261"/>
    </location>
</feature>
<dbReference type="Gene3D" id="2.60.40.150">
    <property type="entry name" value="C2 domain"/>
    <property type="match status" value="2"/>
</dbReference>